<keyword evidence="1" id="KW-0808">Transferase</keyword>
<evidence type="ECO:0000313" key="4">
    <source>
        <dbReference type="Proteomes" id="UP000314251"/>
    </source>
</evidence>
<dbReference type="PANTHER" id="PTHR35526:SF3">
    <property type="entry name" value="ANTI-SIGMA-F FACTOR RSBW"/>
    <property type="match status" value="1"/>
</dbReference>
<sequence length="116" mass="12752">MLRGWRAREETVALGEQGVSELLANVACHVDDPRCGLRLSRAEGNVLVEVLDRSGQPPRVGNRPSWSAERGRGLWLLREMADDFGYMPAPYPEGDGLRMGKVVWFSCRGALSGEPG</sequence>
<comment type="caution">
    <text evidence="3">The sequence shown here is derived from an EMBL/GenBank/DDBJ whole genome shotgun (WGS) entry which is preliminary data.</text>
</comment>
<accession>A0A5N6AQS9</accession>
<dbReference type="Gene3D" id="3.30.565.10">
    <property type="entry name" value="Histidine kinase-like ATPase, C-terminal domain"/>
    <property type="match status" value="1"/>
</dbReference>
<keyword evidence="4" id="KW-1185">Reference proteome</keyword>
<dbReference type="Pfam" id="PF13581">
    <property type="entry name" value="HATPase_c_2"/>
    <property type="match status" value="1"/>
</dbReference>
<keyword evidence="1" id="KW-0723">Serine/threonine-protein kinase</keyword>
<dbReference type="AlphaFoldDB" id="A0A5N6AQS9"/>
<dbReference type="CDD" id="cd16936">
    <property type="entry name" value="HATPase_RsbW-like"/>
    <property type="match status" value="1"/>
</dbReference>
<dbReference type="GO" id="GO:0005524">
    <property type="term" value="F:ATP binding"/>
    <property type="evidence" value="ECO:0007669"/>
    <property type="project" value="UniProtKB-KW"/>
</dbReference>
<dbReference type="Proteomes" id="UP000314251">
    <property type="component" value="Unassembled WGS sequence"/>
</dbReference>
<proteinExistence type="predicted"/>
<name>A0A5N6AQS9_9ACTN</name>
<reference evidence="3" key="1">
    <citation type="submission" date="2019-10" db="EMBL/GenBank/DDBJ databases">
        <title>Nonomuraea sp. nov., isolated from Phyllanthus amarus.</title>
        <authorList>
            <person name="Klykleung N."/>
            <person name="Tanasupawat S."/>
        </authorList>
    </citation>
    <scope>NUCLEOTIDE SEQUENCE [LARGE SCALE GENOMIC DNA]</scope>
    <source>
        <strain evidence="3">3MP-10</strain>
    </source>
</reference>
<dbReference type="OrthoDB" id="4301723at2"/>
<dbReference type="InterPro" id="IPR003594">
    <property type="entry name" value="HATPase_dom"/>
</dbReference>
<keyword evidence="3" id="KW-0067">ATP-binding</keyword>
<evidence type="ECO:0000313" key="3">
    <source>
        <dbReference type="EMBL" id="KAB8169998.1"/>
    </source>
</evidence>
<keyword evidence="1" id="KW-0418">Kinase</keyword>
<dbReference type="GO" id="GO:0004674">
    <property type="term" value="F:protein serine/threonine kinase activity"/>
    <property type="evidence" value="ECO:0007669"/>
    <property type="project" value="UniProtKB-KW"/>
</dbReference>
<dbReference type="InterPro" id="IPR050267">
    <property type="entry name" value="Anti-sigma-factor_SerPK"/>
</dbReference>
<evidence type="ECO:0000259" key="2">
    <source>
        <dbReference type="Pfam" id="PF13581"/>
    </source>
</evidence>
<feature type="domain" description="Histidine kinase/HSP90-like ATPase" evidence="2">
    <location>
        <begin position="3"/>
        <end position="99"/>
    </location>
</feature>
<protein>
    <submittedName>
        <fullName evidence="3">ATP-binding protein</fullName>
    </submittedName>
</protein>
<organism evidence="3 4">
    <name type="scientific">Streptomyces mimosae</name>
    <dbReference type="NCBI Taxonomy" id="2586635"/>
    <lineage>
        <taxon>Bacteria</taxon>
        <taxon>Bacillati</taxon>
        <taxon>Actinomycetota</taxon>
        <taxon>Actinomycetes</taxon>
        <taxon>Kitasatosporales</taxon>
        <taxon>Streptomycetaceae</taxon>
        <taxon>Streptomyces</taxon>
    </lineage>
</organism>
<dbReference type="InterPro" id="IPR036890">
    <property type="entry name" value="HATPase_C_sf"/>
</dbReference>
<dbReference type="PANTHER" id="PTHR35526">
    <property type="entry name" value="ANTI-SIGMA-F FACTOR RSBW-RELATED"/>
    <property type="match status" value="1"/>
</dbReference>
<gene>
    <name evidence="3" type="ORF">FH607_004360</name>
</gene>
<keyword evidence="3" id="KW-0547">Nucleotide-binding</keyword>
<dbReference type="EMBL" id="VDLY02000002">
    <property type="protein sequence ID" value="KAB8169998.1"/>
    <property type="molecule type" value="Genomic_DNA"/>
</dbReference>
<evidence type="ECO:0000256" key="1">
    <source>
        <dbReference type="ARBA" id="ARBA00022527"/>
    </source>
</evidence>